<dbReference type="NCBIfam" id="TIGR00254">
    <property type="entry name" value="GGDEF"/>
    <property type="match status" value="1"/>
</dbReference>
<accession>A0AAP6JDF0</accession>
<keyword evidence="4" id="KW-0472">Membrane</keyword>
<proteinExistence type="predicted"/>
<sequence length="1019" mass="115743">MSVNRARARHPIAPVLLSCFLLCPLITPLAKALPLDIPAHHLEQQRWAVADGMPQTTGQTVIQSRSGAMWIGTQNGLSRFDGVEFENFMTEDHPGLRHGYINALLEDDSGRLWIGTERGLSIFVDGEFHNLDAEQRTGPVRDIVEANDQGVWLAADNGLYRATPDRLVQHPDIDSSLFSLLRDDDARLYIGGRGHLWRLADGELEHFPSEHSELELRDMAIRGDKLLLGSSDGLWALPLAEPERWPGELLLAREVERLLVDQAGSLWAASVSGLYRYAPDAEQPQPIVTTSISEAEWLRDLTQDHEGNLWIGTQARGLVRLTAGPFQRFGERDGLIDDIIWAMFEDPEGHVWAGTNEYGAYRMREDRFEQFASPEELPHAMTMGFLLDSQDRFWIATRGGVAWYDWPGLEPLPVPEELPTGGIFGITEDRDGRIWLATREGLYWWREGELQRIDESRGLSQQRTRDVLEDSQGRIWVATDTGVFRGDAEGVEPVAPESSLHEFSASALFELDGTVWAMLQGALARFPDDDYRLYPDGRGLRATVSSFMALDGDGHVWTTTHEGIQRIPLRQFDEVDRGERELFEATLFGRLGDPVPAQCNGGHGQAGLFQSVSNRFWCPSLEGALSLDLSRASTTPPAPLPRLRSLRSGGQIYPLDFKQQASVKLPPEARDLEVDFSGLQFRHPRGVNYRYRLQGFDQDWQEVGERRTAFYTNLPPGEYRFELHARNERGVESTQAAELELYLSPRIHETQWFQLLVGLTLLLLAYLAWSYSVRRLRQRRMVLERMVRKRTRQLNELNTQLQEASVTDPLTGLRNRRYLNQQLPHDIAQVERAYTRSSDFANRDITFLMVDLDHFKRINDQHGHRAGDRILEGFAEILASQVRESDYVIRWGGEEFLVVARHSEREQAAACADRIIRAVRKHRFELDEGELQCSCSIGVACYPALPEAPDALAWEEVLEIADAANYIAKEEGRDRWVQIIPRDAAREVDFMQRFRQTAPTAMAASGDLDIRRERSPQDE</sequence>
<comment type="cofactor">
    <cofactor evidence="1">
        <name>Mg(2+)</name>
        <dbReference type="ChEBI" id="CHEBI:18420"/>
    </cofactor>
</comment>
<dbReference type="PROSITE" id="PS50887">
    <property type="entry name" value="GGDEF"/>
    <property type="match status" value="1"/>
</dbReference>
<keyword evidence="4" id="KW-1133">Transmembrane helix</keyword>
<dbReference type="Pfam" id="PF00990">
    <property type="entry name" value="GGDEF"/>
    <property type="match status" value="1"/>
</dbReference>
<dbReference type="Pfam" id="PF07495">
    <property type="entry name" value="Y_Y_Y"/>
    <property type="match status" value="1"/>
</dbReference>
<dbReference type="FunFam" id="3.30.70.270:FF:000001">
    <property type="entry name" value="Diguanylate cyclase domain protein"/>
    <property type="match status" value="1"/>
</dbReference>
<dbReference type="SUPFAM" id="SSF63829">
    <property type="entry name" value="Calcium-dependent phosphotriesterase"/>
    <property type="match status" value="3"/>
</dbReference>
<evidence type="ECO:0000313" key="7">
    <source>
        <dbReference type="Proteomes" id="UP001302316"/>
    </source>
</evidence>
<dbReference type="CDD" id="cd01949">
    <property type="entry name" value="GGDEF"/>
    <property type="match status" value="1"/>
</dbReference>
<dbReference type="SMART" id="SM00267">
    <property type="entry name" value="GGDEF"/>
    <property type="match status" value="1"/>
</dbReference>
<dbReference type="InterPro" id="IPR011110">
    <property type="entry name" value="Reg_prop"/>
</dbReference>
<dbReference type="InterPro" id="IPR050469">
    <property type="entry name" value="Diguanylate_Cyclase"/>
</dbReference>
<dbReference type="GO" id="GO:1902201">
    <property type="term" value="P:negative regulation of bacterial-type flagellum-dependent cell motility"/>
    <property type="evidence" value="ECO:0007669"/>
    <property type="project" value="TreeGrafter"/>
</dbReference>
<evidence type="ECO:0000256" key="1">
    <source>
        <dbReference type="ARBA" id="ARBA00001946"/>
    </source>
</evidence>
<dbReference type="RefSeq" id="WP_346049705.1">
    <property type="nucleotide sequence ID" value="NZ_JAYGII010000002.1"/>
</dbReference>
<evidence type="ECO:0000256" key="3">
    <source>
        <dbReference type="SAM" id="MobiDB-lite"/>
    </source>
</evidence>
<keyword evidence="4" id="KW-0812">Transmembrane</keyword>
<dbReference type="Gene3D" id="2.130.10.10">
    <property type="entry name" value="YVTN repeat-like/Quinoprotein amine dehydrogenase"/>
    <property type="match status" value="3"/>
</dbReference>
<reference evidence="6 7" key="1">
    <citation type="submission" date="2023-12" db="EMBL/GenBank/DDBJ databases">
        <title>Whole-genome sequencing of halo(alkali)philic microorganisms from hypersaline lakes.</title>
        <authorList>
            <person name="Sorokin D.Y."/>
            <person name="Merkel A.Y."/>
            <person name="Messina E."/>
            <person name="Yakimov M."/>
        </authorList>
    </citation>
    <scope>NUCLEOTIDE SEQUENCE [LARGE SCALE GENOMIC DNA]</scope>
    <source>
        <strain evidence="6 7">AB-CW1</strain>
    </source>
</reference>
<evidence type="ECO:0000313" key="6">
    <source>
        <dbReference type="EMBL" id="MEA5444471.1"/>
    </source>
</evidence>
<keyword evidence="6" id="KW-0548">Nucleotidyltransferase</keyword>
<dbReference type="InterPro" id="IPR015943">
    <property type="entry name" value="WD40/YVTN_repeat-like_dom_sf"/>
</dbReference>
<protein>
    <recommendedName>
        <fullName evidence="2">diguanylate cyclase</fullName>
        <ecNumber evidence="2">2.7.7.65</ecNumber>
    </recommendedName>
</protein>
<dbReference type="InterPro" id="IPR013783">
    <property type="entry name" value="Ig-like_fold"/>
</dbReference>
<evidence type="ECO:0000259" key="5">
    <source>
        <dbReference type="PROSITE" id="PS50887"/>
    </source>
</evidence>
<evidence type="ECO:0000256" key="4">
    <source>
        <dbReference type="SAM" id="Phobius"/>
    </source>
</evidence>
<name>A0AAP6JDF0_9GAMM</name>
<dbReference type="Gene3D" id="3.30.70.270">
    <property type="match status" value="1"/>
</dbReference>
<dbReference type="PANTHER" id="PTHR45138:SF6">
    <property type="entry name" value="DIGUANYLATE CYCLASE DGCN"/>
    <property type="match status" value="1"/>
</dbReference>
<dbReference type="InterPro" id="IPR029787">
    <property type="entry name" value="Nucleotide_cyclase"/>
</dbReference>
<dbReference type="GO" id="GO:0005886">
    <property type="term" value="C:plasma membrane"/>
    <property type="evidence" value="ECO:0007669"/>
    <property type="project" value="TreeGrafter"/>
</dbReference>
<dbReference type="InterPro" id="IPR000160">
    <property type="entry name" value="GGDEF_dom"/>
</dbReference>
<feature type="domain" description="GGDEF" evidence="5">
    <location>
        <begin position="843"/>
        <end position="981"/>
    </location>
</feature>
<keyword evidence="6" id="KW-0808">Transferase</keyword>
<feature type="compositionally biased region" description="Basic and acidic residues" evidence="3">
    <location>
        <begin position="1008"/>
        <end position="1019"/>
    </location>
</feature>
<feature type="transmembrane region" description="Helical" evidence="4">
    <location>
        <begin position="752"/>
        <end position="771"/>
    </location>
</feature>
<evidence type="ECO:0000256" key="2">
    <source>
        <dbReference type="ARBA" id="ARBA00012528"/>
    </source>
</evidence>
<dbReference type="Gene3D" id="2.60.40.10">
    <property type="entry name" value="Immunoglobulins"/>
    <property type="match status" value="1"/>
</dbReference>
<feature type="region of interest" description="Disordered" evidence="3">
    <location>
        <begin position="1000"/>
        <end position="1019"/>
    </location>
</feature>
<organism evidence="6 7">
    <name type="scientific">Natronospira elongata</name>
    <dbReference type="NCBI Taxonomy" id="3110268"/>
    <lineage>
        <taxon>Bacteria</taxon>
        <taxon>Pseudomonadati</taxon>
        <taxon>Pseudomonadota</taxon>
        <taxon>Gammaproteobacteria</taxon>
        <taxon>Natronospirales</taxon>
        <taxon>Natronospiraceae</taxon>
        <taxon>Natronospira</taxon>
    </lineage>
</organism>
<dbReference type="PANTHER" id="PTHR45138">
    <property type="entry name" value="REGULATORY COMPONENTS OF SENSORY TRANSDUCTION SYSTEM"/>
    <property type="match status" value="1"/>
</dbReference>
<dbReference type="AlphaFoldDB" id="A0AAP6JDF0"/>
<dbReference type="GO" id="GO:0043709">
    <property type="term" value="P:cell adhesion involved in single-species biofilm formation"/>
    <property type="evidence" value="ECO:0007669"/>
    <property type="project" value="TreeGrafter"/>
</dbReference>
<dbReference type="InterPro" id="IPR043128">
    <property type="entry name" value="Rev_trsase/Diguanyl_cyclase"/>
</dbReference>
<dbReference type="EMBL" id="JAYGII010000002">
    <property type="protein sequence ID" value="MEA5444471.1"/>
    <property type="molecule type" value="Genomic_DNA"/>
</dbReference>
<dbReference type="InterPro" id="IPR011123">
    <property type="entry name" value="Y_Y_Y"/>
</dbReference>
<comment type="caution">
    <text evidence="6">The sequence shown here is derived from an EMBL/GenBank/DDBJ whole genome shotgun (WGS) entry which is preliminary data.</text>
</comment>
<dbReference type="GO" id="GO:0052621">
    <property type="term" value="F:diguanylate cyclase activity"/>
    <property type="evidence" value="ECO:0007669"/>
    <property type="project" value="UniProtKB-EC"/>
</dbReference>
<dbReference type="SUPFAM" id="SSF55073">
    <property type="entry name" value="Nucleotide cyclase"/>
    <property type="match status" value="1"/>
</dbReference>
<dbReference type="Pfam" id="PF07494">
    <property type="entry name" value="Reg_prop"/>
    <property type="match status" value="4"/>
</dbReference>
<gene>
    <name evidence="6" type="ORF">VCB98_01385</name>
</gene>
<dbReference type="EC" id="2.7.7.65" evidence="2"/>
<keyword evidence="7" id="KW-1185">Reference proteome</keyword>
<dbReference type="Proteomes" id="UP001302316">
    <property type="component" value="Unassembled WGS sequence"/>
</dbReference>